<evidence type="ECO:0000256" key="1">
    <source>
        <dbReference type="SAM" id="Phobius"/>
    </source>
</evidence>
<dbReference type="InterPro" id="IPR006311">
    <property type="entry name" value="TAT_signal"/>
</dbReference>
<name>A0A8J3FND4_9ACTN</name>
<dbReference type="PROSITE" id="PS51318">
    <property type="entry name" value="TAT"/>
    <property type="match status" value="1"/>
</dbReference>
<feature type="transmembrane region" description="Helical" evidence="1">
    <location>
        <begin position="21"/>
        <end position="43"/>
    </location>
</feature>
<dbReference type="AlphaFoldDB" id="A0A8J3FND4"/>
<gene>
    <name evidence="2" type="ORF">GCM10012284_26490</name>
</gene>
<keyword evidence="3" id="KW-1185">Reference proteome</keyword>
<dbReference type="Proteomes" id="UP000656042">
    <property type="component" value="Unassembled WGS sequence"/>
</dbReference>
<sequence>MSRVHYGNRRRTGGRLSRRRVLAVAATVGVGAATAGVAGLSLAGENGSADAEPLVLSLRDAGKGTFDLFSGGSKVTITDKDLAARLLEAARG</sequence>
<accession>A0A8J3FND4</accession>
<evidence type="ECO:0000313" key="3">
    <source>
        <dbReference type="Proteomes" id="UP000656042"/>
    </source>
</evidence>
<dbReference type="RefSeq" id="WP_189079480.1">
    <property type="nucleotide sequence ID" value="NZ_BMMX01000009.1"/>
</dbReference>
<reference evidence="2" key="1">
    <citation type="journal article" date="2014" name="Int. J. Syst. Evol. Microbiol.">
        <title>Complete genome sequence of Corynebacterium casei LMG S-19264T (=DSM 44701T), isolated from a smear-ripened cheese.</title>
        <authorList>
            <consortium name="US DOE Joint Genome Institute (JGI-PGF)"/>
            <person name="Walter F."/>
            <person name="Albersmeier A."/>
            <person name="Kalinowski J."/>
            <person name="Ruckert C."/>
        </authorList>
    </citation>
    <scope>NUCLEOTIDE SEQUENCE</scope>
    <source>
        <strain evidence="2">CGMCC 4.7299</strain>
    </source>
</reference>
<organism evidence="2 3">
    <name type="scientific">Mangrovihabitans endophyticus</name>
    <dbReference type="NCBI Taxonomy" id="1751298"/>
    <lineage>
        <taxon>Bacteria</taxon>
        <taxon>Bacillati</taxon>
        <taxon>Actinomycetota</taxon>
        <taxon>Actinomycetes</taxon>
        <taxon>Micromonosporales</taxon>
        <taxon>Micromonosporaceae</taxon>
        <taxon>Mangrovihabitans</taxon>
    </lineage>
</organism>
<reference evidence="2" key="2">
    <citation type="submission" date="2020-09" db="EMBL/GenBank/DDBJ databases">
        <authorList>
            <person name="Sun Q."/>
            <person name="Zhou Y."/>
        </authorList>
    </citation>
    <scope>NUCLEOTIDE SEQUENCE</scope>
    <source>
        <strain evidence="2">CGMCC 4.7299</strain>
    </source>
</reference>
<keyword evidence="1" id="KW-0472">Membrane</keyword>
<dbReference type="EMBL" id="BMMX01000009">
    <property type="protein sequence ID" value="GGK91330.1"/>
    <property type="molecule type" value="Genomic_DNA"/>
</dbReference>
<proteinExistence type="predicted"/>
<comment type="caution">
    <text evidence="2">The sequence shown here is derived from an EMBL/GenBank/DDBJ whole genome shotgun (WGS) entry which is preliminary data.</text>
</comment>
<evidence type="ECO:0000313" key="2">
    <source>
        <dbReference type="EMBL" id="GGK91330.1"/>
    </source>
</evidence>
<keyword evidence="1" id="KW-1133">Transmembrane helix</keyword>
<keyword evidence="1" id="KW-0812">Transmembrane</keyword>
<protein>
    <submittedName>
        <fullName evidence="2">Uncharacterized protein</fullName>
    </submittedName>
</protein>